<feature type="signal peptide" evidence="1">
    <location>
        <begin position="1"/>
        <end position="22"/>
    </location>
</feature>
<dbReference type="Proteomes" id="UP000735302">
    <property type="component" value="Unassembled WGS sequence"/>
</dbReference>
<protein>
    <submittedName>
        <fullName evidence="2">Uncharacterized protein</fullName>
    </submittedName>
</protein>
<evidence type="ECO:0000256" key="1">
    <source>
        <dbReference type="SAM" id="SignalP"/>
    </source>
</evidence>
<comment type="caution">
    <text evidence="2">The sequence shown here is derived from an EMBL/GenBank/DDBJ whole genome shotgun (WGS) entry which is preliminary data.</text>
</comment>
<accession>A0AAV4AMV2</accession>
<reference evidence="2 3" key="1">
    <citation type="journal article" date="2021" name="Elife">
        <title>Chloroplast acquisition without the gene transfer in kleptoplastic sea slugs, Plakobranchus ocellatus.</title>
        <authorList>
            <person name="Maeda T."/>
            <person name="Takahashi S."/>
            <person name="Yoshida T."/>
            <person name="Shimamura S."/>
            <person name="Takaki Y."/>
            <person name="Nagai Y."/>
            <person name="Toyoda A."/>
            <person name="Suzuki Y."/>
            <person name="Arimoto A."/>
            <person name="Ishii H."/>
            <person name="Satoh N."/>
            <person name="Nishiyama T."/>
            <person name="Hasebe M."/>
            <person name="Maruyama T."/>
            <person name="Minagawa J."/>
            <person name="Obokata J."/>
            <person name="Shigenobu S."/>
        </authorList>
    </citation>
    <scope>NUCLEOTIDE SEQUENCE [LARGE SCALE GENOMIC DNA]</scope>
</reference>
<proteinExistence type="predicted"/>
<gene>
    <name evidence="2" type="ORF">PoB_003605500</name>
</gene>
<feature type="chain" id="PRO_5043943555" evidence="1">
    <location>
        <begin position="23"/>
        <end position="71"/>
    </location>
</feature>
<keyword evidence="3" id="KW-1185">Reference proteome</keyword>
<dbReference type="AlphaFoldDB" id="A0AAV4AMV2"/>
<organism evidence="2 3">
    <name type="scientific">Plakobranchus ocellatus</name>
    <dbReference type="NCBI Taxonomy" id="259542"/>
    <lineage>
        <taxon>Eukaryota</taxon>
        <taxon>Metazoa</taxon>
        <taxon>Spiralia</taxon>
        <taxon>Lophotrochozoa</taxon>
        <taxon>Mollusca</taxon>
        <taxon>Gastropoda</taxon>
        <taxon>Heterobranchia</taxon>
        <taxon>Euthyneura</taxon>
        <taxon>Panpulmonata</taxon>
        <taxon>Sacoglossa</taxon>
        <taxon>Placobranchoidea</taxon>
        <taxon>Plakobranchidae</taxon>
        <taxon>Plakobranchus</taxon>
    </lineage>
</organism>
<name>A0AAV4AMV2_9GAST</name>
<evidence type="ECO:0000313" key="3">
    <source>
        <dbReference type="Proteomes" id="UP000735302"/>
    </source>
</evidence>
<keyword evidence="1" id="KW-0732">Signal</keyword>
<sequence>MGKLQALFALLCFALLVSTSFAMPVEDEEERGLQKRFVLVRLTKPSTTSSLHRLILKNLDQSGLLGLSKII</sequence>
<evidence type="ECO:0000313" key="2">
    <source>
        <dbReference type="EMBL" id="GFO09550.1"/>
    </source>
</evidence>
<dbReference type="EMBL" id="BLXT01004106">
    <property type="protein sequence ID" value="GFO09550.1"/>
    <property type="molecule type" value="Genomic_DNA"/>
</dbReference>